<organism evidence="1 2">
    <name type="scientific">Ambrosiozyma monospora</name>
    <name type="common">Yeast</name>
    <name type="synonym">Endomycopsis monosporus</name>
    <dbReference type="NCBI Taxonomy" id="43982"/>
    <lineage>
        <taxon>Eukaryota</taxon>
        <taxon>Fungi</taxon>
        <taxon>Dikarya</taxon>
        <taxon>Ascomycota</taxon>
        <taxon>Saccharomycotina</taxon>
        <taxon>Pichiomycetes</taxon>
        <taxon>Pichiales</taxon>
        <taxon>Pichiaceae</taxon>
        <taxon>Ambrosiozyma</taxon>
    </lineage>
</organism>
<accession>A0ACB5UCH3</accession>
<gene>
    <name evidence="1" type="ORF">Amon02_001293100</name>
</gene>
<keyword evidence="2" id="KW-1185">Reference proteome</keyword>
<sequence length="111" mass="12565">MIIPDWELVIDDIASSIIKDRSITRLSQTRTILYELLAHSIPAKLILKRMTIQLWKQTESIGSFKNLDAVKLGIVDAAALFDERLSLGNKAIFHLEGFVTRVMVILEKDLS</sequence>
<dbReference type="EMBL" id="BSXS01016256">
    <property type="protein sequence ID" value="GMF07502.1"/>
    <property type="molecule type" value="Genomic_DNA"/>
</dbReference>
<dbReference type="Proteomes" id="UP001165064">
    <property type="component" value="Unassembled WGS sequence"/>
</dbReference>
<reference evidence="1" key="1">
    <citation type="submission" date="2023-04" db="EMBL/GenBank/DDBJ databases">
        <title>Ambrosiozyma monospora NBRC 10751.</title>
        <authorList>
            <person name="Ichikawa N."/>
            <person name="Sato H."/>
            <person name="Tonouchi N."/>
        </authorList>
    </citation>
    <scope>NUCLEOTIDE SEQUENCE</scope>
    <source>
        <strain evidence="1">NBRC 10751</strain>
    </source>
</reference>
<comment type="caution">
    <text evidence="1">The sequence shown here is derived from an EMBL/GenBank/DDBJ whole genome shotgun (WGS) entry which is preliminary data.</text>
</comment>
<evidence type="ECO:0000313" key="2">
    <source>
        <dbReference type="Proteomes" id="UP001165064"/>
    </source>
</evidence>
<evidence type="ECO:0000313" key="1">
    <source>
        <dbReference type="EMBL" id="GMF07502.1"/>
    </source>
</evidence>
<protein>
    <submittedName>
        <fullName evidence="1">Unnamed protein product</fullName>
    </submittedName>
</protein>
<name>A0ACB5UCH3_AMBMO</name>
<proteinExistence type="predicted"/>